<dbReference type="Proteomes" id="UP000712080">
    <property type="component" value="Unassembled WGS sequence"/>
</dbReference>
<keyword evidence="1" id="KW-1133">Transmembrane helix</keyword>
<feature type="transmembrane region" description="Helical" evidence="1">
    <location>
        <begin position="138"/>
        <end position="163"/>
    </location>
</feature>
<feature type="transmembrane region" description="Helical" evidence="1">
    <location>
        <begin position="62"/>
        <end position="81"/>
    </location>
</feature>
<feature type="transmembrane region" description="Helical" evidence="1">
    <location>
        <begin position="273"/>
        <end position="294"/>
    </location>
</feature>
<dbReference type="AlphaFoldDB" id="A0A972FU08"/>
<proteinExistence type="predicted"/>
<feature type="transmembrane region" description="Helical" evidence="1">
    <location>
        <begin position="24"/>
        <end position="42"/>
    </location>
</feature>
<gene>
    <name evidence="2" type="ORF">G6047_10585</name>
</gene>
<comment type="caution">
    <text evidence="2">The sequence shown here is derived from an EMBL/GenBank/DDBJ whole genome shotgun (WGS) entry which is preliminary data.</text>
</comment>
<accession>A0A972FU08</accession>
<name>A0A972FU08_9FLAO</name>
<keyword evidence="1" id="KW-0812">Transmembrane</keyword>
<organism evidence="2 3">
    <name type="scientific">Flavobacterium silvaticum</name>
    <dbReference type="NCBI Taxonomy" id="1852020"/>
    <lineage>
        <taxon>Bacteria</taxon>
        <taxon>Pseudomonadati</taxon>
        <taxon>Bacteroidota</taxon>
        <taxon>Flavobacteriia</taxon>
        <taxon>Flavobacteriales</taxon>
        <taxon>Flavobacteriaceae</taxon>
        <taxon>Flavobacterium</taxon>
    </lineage>
</organism>
<feature type="transmembrane region" description="Helical" evidence="1">
    <location>
        <begin position="219"/>
        <end position="238"/>
    </location>
</feature>
<reference evidence="2" key="1">
    <citation type="submission" date="2020-02" db="EMBL/GenBank/DDBJ databases">
        <title>Flavobacterium sp. genome.</title>
        <authorList>
            <person name="Jung H.S."/>
            <person name="Baek J.H."/>
            <person name="Jeon C.O."/>
        </authorList>
    </citation>
    <scope>NUCLEOTIDE SEQUENCE</scope>
    <source>
        <strain evidence="2">SE-s28</strain>
    </source>
</reference>
<evidence type="ECO:0000313" key="2">
    <source>
        <dbReference type="EMBL" id="NMH28478.1"/>
    </source>
</evidence>
<sequence length="324" mass="36493">MIRSFANFLSLFCRMPAGNKAKQYWVAIAKIAVLAGAFYVIWQKLSATTAAEWSQFLQSSKGWPWYSVATLLFLTIANRVIEIFKWQNLAAVVHPISWNESAKQVLSALTAGIFTPNGIGEYGAKALYFGKQQAKKIVFLNLVCNGVQMFWSIVFGLFGLLYFNSETGLLSSKTILIVFAIVVSVIFLLTLLRKFSIRGFSIQTLLIQLDNIPKKTHRLNLLLGLLRYLSFSLQYVLLFRLFGVDIPFALLYSGVAAVYLLASSLPSFQFLDFAVKGSVAIFFFGFLGVNEWIIVGISTLMWLFNVVLPVSIGSYFIIRFRTQW</sequence>
<protein>
    <recommendedName>
        <fullName evidence="4">Flippase-like domain-containing protein</fullName>
    </recommendedName>
</protein>
<evidence type="ECO:0000256" key="1">
    <source>
        <dbReference type="SAM" id="Phobius"/>
    </source>
</evidence>
<evidence type="ECO:0008006" key="4">
    <source>
        <dbReference type="Google" id="ProtNLM"/>
    </source>
</evidence>
<feature type="transmembrane region" description="Helical" evidence="1">
    <location>
        <begin position="175"/>
        <end position="192"/>
    </location>
</feature>
<keyword evidence="1" id="KW-0472">Membrane</keyword>
<dbReference type="EMBL" id="JAAMPU010000106">
    <property type="protein sequence ID" value="NMH28478.1"/>
    <property type="molecule type" value="Genomic_DNA"/>
</dbReference>
<evidence type="ECO:0000313" key="3">
    <source>
        <dbReference type="Proteomes" id="UP000712080"/>
    </source>
</evidence>
<keyword evidence="3" id="KW-1185">Reference proteome</keyword>
<feature type="transmembrane region" description="Helical" evidence="1">
    <location>
        <begin position="244"/>
        <end position="261"/>
    </location>
</feature>
<feature type="transmembrane region" description="Helical" evidence="1">
    <location>
        <begin position="300"/>
        <end position="318"/>
    </location>
</feature>